<reference evidence="5" key="2">
    <citation type="submission" date="2025-09" db="UniProtKB">
        <authorList>
            <consortium name="Ensembl"/>
        </authorList>
    </citation>
    <scope>IDENTIFICATION</scope>
</reference>
<dbReference type="GO" id="GO:0005886">
    <property type="term" value="C:plasma membrane"/>
    <property type="evidence" value="ECO:0007669"/>
    <property type="project" value="TreeGrafter"/>
</dbReference>
<evidence type="ECO:0000256" key="1">
    <source>
        <dbReference type="ARBA" id="ARBA00004370"/>
    </source>
</evidence>
<feature type="domain" description="Immunoglobulin" evidence="4">
    <location>
        <begin position="10"/>
        <end position="110"/>
    </location>
</feature>
<sequence>MSITGDWGKEIKIQSQEGGHAQITCPYQSGYEQYPKYVSKGRYADRKTIIKVTSGKRSEQKGKYYIFDDTMKRTLHVTIHDLTLNDGGTYWCEIDTYGFDPKTEIQLKVNNGTPGKSVWRQHFYIYVFRQWIFLMMRVIQLVWHQTTHICQTCQAVIASECIETP</sequence>
<evidence type="ECO:0000256" key="2">
    <source>
        <dbReference type="ARBA" id="ARBA00022692"/>
    </source>
</evidence>
<comment type="subcellular location">
    <subcellularLocation>
        <location evidence="1">Membrane</location>
    </subcellularLocation>
</comment>
<reference evidence="5" key="1">
    <citation type="submission" date="2025-08" db="UniProtKB">
        <authorList>
            <consortium name="Ensembl"/>
        </authorList>
    </citation>
    <scope>IDENTIFICATION</scope>
</reference>
<dbReference type="Ensembl" id="ENSMAMT00000039310.1">
    <property type="protein sequence ID" value="ENSMAMP00000053141.1"/>
    <property type="gene ID" value="ENSMAMG00000028092.1"/>
</dbReference>
<proteinExistence type="predicted"/>
<dbReference type="GO" id="GO:0004888">
    <property type="term" value="F:transmembrane signaling receptor activity"/>
    <property type="evidence" value="ECO:0007669"/>
    <property type="project" value="TreeGrafter"/>
</dbReference>
<keyword evidence="6" id="KW-1185">Reference proteome</keyword>
<protein>
    <recommendedName>
        <fullName evidence="4">Immunoglobulin domain-containing protein</fullName>
    </recommendedName>
</protein>
<evidence type="ECO:0000313" key="6">
    <source>
        <dbReference type="Proteomes" id="UP000261640"/>
    </source>
</evidence>
<evidence type="ECO:0000259" key="4">
    <source>
        <dbReference type="SMART" id="SM00409"/>
    </source>
</evidence>
<name>A0A7N8XQN8_9TELE</name>
<dbReference type="InterPro" id="IPR050671">
    <property type="entry name" value="CD300_family_receptors"/>
</dbReference>
<keyword evidence="3" id="KW-0472">Membrane</keyword>
<dbReference type="InterPro" id="IPR003599">
    <property type="entry name" value="Ig_sub"/>
</dbReference>
<dbReference type="SUPFAM" id="SSF48726">
    <property type="entry name" value="Immunoglobulin"/>
    <property type="match status" value="1"/>
</dbReference>
<dbReference type="Gene3D" id="2.60.40.10">
    <property type="entry name" value="Immunoglobulins"/>
    <property type="match status" value="1"/>
</dbReference>
<dbReference type="Proteomes" id="UP000261640">
    <property type="component" value="Unplaced"/>
</dbReference>
<dbReference type="GeneTree" id="ENSGT00990000208961"/>
<organism evidence="5 6">
    <name type="scientific">Mastacembelus armatus</name>
    <name type="common">zig-zag eel</name>
    <dbReference type="NCBI Taxonomy" id="205130"/>
    <lineage>
        <taxon>Eukaryota</taxon>
        <taxon>Metazoa</taxon>
        <taxon>Chordata</taxon>
        <taxon>Craniata</taxon>
        <taxon>Vertebrata</taxon>
        <taxon>Euteleostomi</taxon>
        <taxon>Actinopterygii</taxon>
        <taxon>Neopterygii</taxon>
        <taxon>Teleostei</taxon>
        <taxon>Neoteleostei</taxon>
        <taxon>Acanthomorphata</taxon>
        <taxon>Anabantaria</taxon>
        <taxon>Synbranchiformes</taxon>
        <taxon>Mastacembelidae</taxon>
        <taxon>Mastacembelus</taxon>
    </lineage>
</organism>
<dbReference type="InterPro" id="IPR013783">
    <property type="entry name" value="Ig-like_fold"/>
</dbReference>
<evidence type="ECO:0000256" key="3">
    <source>
        <dbReference type="ARBA" id="ARBA00023136"/>
    </source>
</evidence>
<keyword evidence="2" id="KW-0812">Transmembrane</keyword>
<dbReference type="AlphaFoldDB" id="A0A7N8XQN8"/>
<accession>A0A7N8XQN8</accession>
<dbReference type="SMART" id="SM00409">
    <property type="entry name" value="IG"/>
    <property type="match status" value="1"/>
</dbReference>
<dbReference type="InterPro" id="IPR013106">
    <property type="entry name" value="Ig_V-set"/>
</dbReference>
<dbReference type="PANTHER" id="PTHR11860:SF118">
    <property type="entry name" value="CMRF35-LIKE MOLECULE 3-RELATED"/>
    <property type="match status" value="1"/>
</dbReference>
<dbReference type="Pfam" id="PF07686">
    <property type="entry name" value="V-set"/>
    <property type="match status" value="1"/>
</dbReference>
<dbReference type="PANTHER" id="PTHR11860">
    <property type="entry name" value="POLYMERIC-IMMUNOGLOBULIN RECEPTOR"/>
    <property type="match status" value="1"/>
</dbReference>
<evidence type="ECO:0000313" key="5">
    <source>
        <dbReference type="Ensembl" id="ENSMAMP00000053141.1"/>
    </source>
</evidence>
<dbReference type="InParanoid" id="A0A7N8XQN8"/>
<dbReference type="InterPro" id="IPR036179">
    <property type="entry name" value="Ig-like_dom_sf"/>
</dbReference>